<evidence type="ECO:0000256" key="2">
    <source>
        <dbReference type="ARBA" id="ARBA00022723"/>
    </source>
</evidence>
<dbReference type="Gene3D" id="3.40.140.10">
    <property type="entry name" value="Cytidine Deaminase, domain 2"/>
    <property type="match status" value="1"/>
</dbReference>
<protein>
    <recommendedName>
        <fullName evidence="5">CMP/dCMP-type deaminase domain-containing protein</fullName>
    </recommendedName>
</protein>
<dbReference type="GO" id="GO:0047974">
    <property type="term" value="F:guanosine deaminase activity"/>
    <property type="evidence" value="ECO:0007669"/>
    <property type="project" value="TreeGrafter"/>
</dbReference>
<organism evidence="6">
    <name type="scientific">Amorphochlora amoebiformis</name>
    <dbReference type="NCBI Taxonomy" id="1561963"/>
    <lineage>
        <taxon>Eukaryota</taxon>
        <taxon>Sar</taxon>
        <taxon>Rhizaria</taxon>
        <taxon>Cercozoa</taxon>
        <taxon>Chlorarachniophyceae</taxon>
        <taxon>Amorphochlora</taxon>
    </lineage>
</organism>
<evidence type="ECO:0000256" key="1">
    <source>
        <dbReference type="ARBA" id="ARBA00006576"/>
    </source>
</evidence>
<evidence type="ECO:0000256" key="4">
    <source>
        <dbReference type="ARBA" id="ARBA00022833"/>
    </source>
</evidence>
<dbReference type="PROSITE" id="PS51747">
    <property type="entry name" value="CYT_DCMP_DEAMINASES_2"/>
    <property type="match status" value="1"/>
</dbReference>
<dbReference type="Pfam" id="PF00383">
    <property type="entry name" value="dCMP_cyt_deam_1"/>
    <property type="match status" value="1"/>
</dbReference>
<name>A0A7S0GYI6_9EUKA</name>
<accession>A0A7S0GYI6</accession>
<proteinExistence type="inferred from homology"/>
<evidence type="ECO:0000256" key="3">
    <source>
        <dbReference type="ARBA" id="ARBA00022801"/>
    </source>
</evidence>
<keyword evidence="4" id="KW-0862">Zinc</keyword>
<dbReference type="GO" id="GO:0046872">
    <property type="term" value="F:metal ion binding"/>
    <property type="evidence" value="ECO:0007669"/>
    <property type="project" value="UniProtKB-KW"/>
</dbReference>
<dbReference type="AlphaFoldDB" id="A0A7S0GYI6"/>
<reference evidence="6" key="1">
    <citation type="submission" date="2021-01" db="EMBL/GenBank/DDBJ databases">
        <authorList>
            <person name="Corre E."/>
            <person name="Pelletier E."/>
            <person name="Niang G."/>
            <person name="Scheremetjew M."/>
            <person name="Finn R."/>
            <person name="Kale V."/>
            <person name="Holt S."/>
            <person name="Cochrane G."/>
            <person name="Meng A."/>
            <person name="Brown T."/>
            <person name="Cohen L."/>
        </authorList>
    </citation>
    <scope>NUCLEOTIDE SEQUENCE</scope>
    <source>
        <strain evidence="6">CCMP2058</strain>
    </source>
</reference>
<dbReference type="EMBL" id="HBEM01013640">
    <property type="protein sequence ID" value="CAD8448195.1"/>
    <property type="molecule type" value="Transcribed_RNA"/>
</dbReference>
<evidence type="ECO:0000259" key="5">
    <source>
        <dbReference type="PROSITE" id="PS51747"/>
    </source>
</evidence>
<dbReference type="InterPro" id="IPR002125">
    <property type="entry name" value="CMP_dCMP_dom"/>
</dbReference>
<gene>
    <name evidence="6" type="ORF">LAMO00422_LOCUS9430</name>
</gene>
<keyword evidence="3" id="KW-0378">Hydrolase</keyword>
<dbReference type="CDD" id="cd01285">
    <property type="entry name" value="nucleoside_deaminase"/>
    <property type="match status" value="1"/>
</dbReference>
<keyword evidence="2" id="KW-0479">Metal-binding</keyword>
<dbReference type="PANTHER" id="PTHR11079:SF161">
    <property type="entry name" value="CMP_DCMP-TYPE DEAMINASE DOMAIN-CONTAINING PROTEIN"/>
    <property type="match status" value="1"/>
</dbReference>
<dbReference type="GO" id="GO:0006152">
    <property type="term" value="P:purine nucleoside catabolic process"/>
    <property type="evidence" value="ECO:0007669"/>
    <property type="project" value="TreeGrafter"/>
</dbReference>
<dbReference type="FunFam" id="3.40.140.10:FF:000011">
    <property type="entry name" value="tRNA-specific adenosine deaminase"/>
    <property type="match status" value="1"/>
</dbReference>
<dbReference type="SUPFAM" id="SSF53927">
    <property type="entry name" value="Cytidine deaminase-like"/>
    <property type="match status" value="1"/>
</dbReference>
<comment type="similarity">
    <text evidence="1">Belongs to the cytidine and deoxycytidylate deaminase family.</text>
</comment>
<feature type="domain" description="CMP/dCMP-type deaminase" evidence="5">
    <location>
        <begin position="10"/>
        <end position="129"/>
    </location>
</feature>
<dbReference type="InterPro" id="IPR016193">
    <property type="entry name" value="Cytidine_deaminase-like"/>
</dbReference>
<sequence>MSSVQSADKKTCKKYMDVAVQEAHEGVKRGEGGPFGAVIVNKKGEIVARAHNMVLQTNDPTAHAEVTCIRKASARLGKFDLSDCKIYSTCEPCPMCFGAIHWAKIPVCVYGATAKDAAEAGFDDAFIYNAIRKTTSEKKVDMQQEKHEGAVEVMKLDYKLY</sequence>
<dbReference type="PANTHER" id="PTHR11079">
    <property type="entry name" value="CYTOSINE DEAMINASE FAMILY MEMBER"/>
    <property type="match status" value="1"/>
</dbReference>
<evidence type="ECO:0000313" key="6">
    <source>
        <dbReference type="EMBL" id="CAD8448195.1"/>
    </source>
</evidence>